<reference evidence="1" key="1">
    <citation type="submission" date="2024-04" db="EMBL/GenBank/DDBJ databases">
        <authorList>
            <consortium name="Molecular Ecology Group"/>
        </authorList>
    </citation>
    <scope>NUCLEOTIDE SEQUENCE</scope>
</reference>
<proteinExistence type="predicted"/>
<dbReference type="AlphaFoldDB" id="A0AAV2P1G8"/>
<gene>
    <name evidence="1" type="ORF">LPLAT_LOCUS11499</name>
</gene>
<accession>A0AAV2P1G8</accession>
<organism evidence="1 2">
    <name type="scientific">Lasius platythorax</name>
    <dbReference type="NCBI Taxonomy" id="488582"/>
    <lineage>
        <taxon>Eukaryota</taxon>
        <taxon>Metazoa</taxon>
        <taxon>Ecdysozoa</taxon>
        <taxon>Arthropoda</taxon>
        <taxon>Hexapoda</taxon>
        <taxon>Insecta</taxon>
        <taxon>Pterygota</taxon>
        <taxon>Neoptera</taxon>
        <taxon>Endopterygota</taxon>
        <taxon>Hymenoptera</taxon>
        <taxon>Apocrita</taxon>
        <taxon>Aculeata</taxon>
        <taxon>Formicoidea</taxon>
        <taxon>Formicidae</taxon>
        <taxon>Formicinae</taxon>
        <taxon>Lasius</taxon>
        <taxon>Lasius</taxon>
    </lineage>
</organism>
<dbReference type="EMBL" id="OZ034829">
    <property type="protein sequence ID" value="CAL1686137.1"/>
    <property type="molecule type" value="Genomic_DNA"/>
</dbReference>
<sequence length="69" mass="7525">MAKLHVTPVGPLGPHYGRYLVVGDITANCHPQKRNGTSSFAPTPLLEPRRVGRLLGASPIRLATSRFYN</sequence>
<keyword evidence="2" id="KW-1185">Reference proteome</keyword>
<protein>
    <submittedName>
        <fullName evidence="1">Uncharacterized protein</fullName>
    </submittedName>
</protein>
<evidence type="ECO:0000313" key="1">
    <source>
        <dbReference type="EMBL" id="CAL1686137.1"/>
    </source>
</evidence>
<evidence type="ECO:0000313" key="2">
    <source>
        <dbReference type="Proteomes" id="UP001497644"/>
    </source>
</evidence>
<dbReference type="Proteomes" id="UP001497644">
    <property type="component" value="Chromosome 6"/>
</dbReference>
<name>A0AAV2P1G8_9HYME</name>